<name>A0A1J9Q263_9EURO</name>
<feature type="region of interest" description="Disordered" evidence="1">
    <location>
        <begin position="61"/>
        <end position="80"/>
    </location>
</feature>
<evidence type="ECO:0000313" key="2">
    <source>
        <dbReference type="EMBL" id="OJD22710.1"/>
    </source>
</evidence>
<feature type="region of interest" description="Disordered" evidence="1">
    <location>
        <begin position="1"/>
        <end position="30"/>
    </location>
</feature>
<accession>A0A1J9Q263</accession>
<comment type="caution">
    <text evidence="2">The sequence shown here is derived from an EMBL/GenBank/DDBJ whole genome shotgun (WGS) entry which is preliminary data.</text>
</comment>
<gene>
    <name evidence="2" type="ORF">ACJ73_05943</name>
</gene>
<reference evidence="2 3" key="1">
    <citation type="submission" date="2015-08" db="EMBL/GenBank/DDBJ databases">
        <title>Emmonsia species relationships and genome sequence.</title>
        <authorList>
            <person name="Cuomo C.A."/>
            <person name="Schwartz I.S."/>
            <person name="Kenyon C."/>
            <person name="De Hoog G.S."/>
            <person name="Govender N.P."/>
            <person name="Botha A."/>
            <person name="Moreno L."/>
            <person name="De Vries M."/>
            <person name="Munoz J.F."/>
            <person name="Stielow J.B."/>
        </authorList>
    </citation>
    <scope>NUCLEOTIDE SEQUENCE [LARGE SCALE GENOMIC DNA]</scope>
    <source>
        <strain evidence="2 3">EI222</strain>
    </source>
</reference>
<dbReference type="OrthoDB" id="4188089at2759"/>
<sequence length="80" mass="8894">MPNANHGARRSSSTASHIKGGSNTSRRDGIMEIRSQALEMIEMLARMFAILETIETRSTERYAADLRASVKEDQDAARNI</sequence>
<feature type="compositionally biased region" description="Polar residues" evidence="1">
    <location>
        <begin position="10"/>
        <end position="24"/>
    </location>
</feature>
<protein>
    <submittedName>
        <fullName evidence="2">Uncharacterized protein</fullName>
    </submittedName>
</protein>
<keyword evidence="3" id="KW-1185">Reference proteome</keyword>
<dbReference type="Proteomes" id="UP000242791">
    <property type="component" value="Unassembled WGS sequence"/>
</dbReference>
<dbReference type="VEuPathDB" id="FungiDB:ACJ73_05943"/>
<organism evidence="2 3">
    <name type="scientific">Blastomyces percursus</name>
    <dbReference type="NCBI Taxonomy" id="1658174"/>
    <lineage>
        <taxon>Eukaryota</taxon>
        <taxon>Fungi</taxon>
        <taxon>Dikarya</taxon>
        <taxon>Ascomycota</taxon>
        <taxon>Pezizomycotina</taxon>
        <taxon>Eurotiomycetes</taxon>
        <taxon>Eurotiomycetidae</taxon>
        <taxon>Onygenales</taxon>
        <taxon>Ajellomycetaceae</taxon>
        <taxon>Blastomyces</taxon>
    </lineage>
</organism>
<dbReference type="EMBL" id="LGTZ01000981">
    <property type="protein sequence ID" value="OJD22710.1"/>
    <property type="molecule type" value="Genomic_DNA"/>
</dbReference>
<evidence type="ECO:0000313" key="3">
    <source>
        <dbReference type="Proteomes" id="UP000242791"/>
    </source>
</evidence>
<dbReference type="AlphaFoldDB" id="A0A1J9Q263"/>
<proteinExistence type="predicted"/>
<evidence type="ECO:0000256" key="1">
    <source>
        <dbReference type="SAM" id="MobiDB-lite"/>
    </source>
</evidence>